<protein>
    <submittedName>
        <fullName evidence="1">Uncharacterized protein</fullName>
    </submittedName>
</protein>
<dbReference type="AlphaFoldDB" id="A0A3M7REA6"/>
<name>A0A3M7REA6_BRAPC</name>
<sequence>MYSLTKIKHQASVSLTRQVALLGHQERKTAARRLCNRSRMAAIYVKLDDHRLISSKESVKK</sequence>
<evidence type="ECO:0000313" key="1">
    <source>
        <dbReference type="EMBL" id="RNA21942.1"/>
    </source>
</evidence>
<evidence type="ECO:0000313" key="2">
    <source>
        <dbReference type="Proteomes" id="UP000276133"/>
    </source>
</evidence>
<accession>A0A3M7REA6</accession>
<proteinExistence type="predicted"/>
<reference evidence="1 2" key="1">
    <citation type="journal article" date="2018" name="Sci. Rep.">
        <title>Genomic signatures of local adaptation to the degree of environmental predictability in rotifers.</title>
        <authorList>
            <person name="Franch-Gras L."/>
            <person name="Hahn C."/>
            <person name="Garcia-Roger E.M."/>
            <person name="Carmona M.J."/>
            <person name="Serra M."/>
            <person name="Gomez A."/>
        </authorList>
    </citation>
    <scope>NUCLEOTIDE SEQUENCE [LARGE SCALE GENOMIC DNA]</scope>
    <source>
        <strain evidence="1">HYR1</strain>
    </source>
</reference>
<organism evidence="1 2">
    <name type="scientific">Brachionus plicatilis</name>
    <name type="common">Marine rotifer</name>
    <name type="synonym">Brachionus muelleri</name>
    <dbReference type="NCBI Taxonomy" id="10195"/>
    <lineage>
        <taxon>Eukaryota</taxon>
        <taxon>Metazoa</taxon>
        <taxon>Spiralia</taxon>
        <taxon>Gnathifera</taxon>
        <taxon>Rotifera</taxon>
        <taxon>Eurotatoria</taxon>
        <taxon>Monogononta</taxon>
        <taxon>Pseudotrocha</taxon>
        <taxon>Ploima</taxon>
        <taxon>Brachionidae</taxon>
        <taxon>Brachionus</taxon>
    </lineage>
</organism>
<dbReference type="Proteomes" id="UP000276133">
    <property type="component" value="Unassembled WGS sequence"/>
</dbReference>
<comment type="caution">
    <text evidence="1">The sequence shown here is derived from an EMBL/GenBank/DDBJ whole genome shotgun (WGS) entry which is preliminary data.</text>
</comment>
<keyword evidence="2" id="KW-1185">Reference proteome</keyword>
<dbReference type="EMBL" id="REGN01003557">
    <property type="protein sequence ID" value="RNA21942.1"/>
    <property type="molecule type" value="Genomic_DNA"/>
</dbReference>
<gene>
    <name evidence="1" type="ORF">BpHYR1_027744</name>
</gene>